<gene>
    <name evidence="1" type="ORF">METZ01_LOCUS64969</name>
</gene>
<protein>
    <submittedName>
        <fullName evidence="1">Uncharacterized protein</fullName>
    </submittedName>
</protein>
<name>A0A381T7H2_9ZZZZ</name>
<dbReference type="AlphaFoldDB" id="A0A381T7H2"/>
<proteinExistence type="predicted"/>
<dbReference type="Pfam" id="PF20583">
    <property type="entry name" value="DUF6786"/>
    <property type="match status" value="1"/>
</dbReference>
<evidence type="ECO:0000313" key="1">
    <source>
        <dbReference type="EMBL" id="SVA12115.1"/>
    </source>
</evidence>
<accession>A0A381T7H2</accession>
<sequence>MNPGTPLITAFTVLLALGQAGCNQPKKEMNFSEDVAFLKKHVEVIVLGQGGGSPQVAVVPAYQGRVMTSTVGGGESQSHGWINYDLIAAGEFGPHINAFGGEDRFWLGPEGGQFSIFFKKDDPFDLEHWQTPAVIDTTPYEVSAQSADAVTFRHEAKIKNYSDTEFSMRIDRTVRLYDRVKIRDLLGADLPEGINAVAYETENILTNTGDVAWTKQGGLLSIWILGMYKHSGKTTVLVPYVEGDEAKLGPIVNADYFGTVPADRLKVAGGVIRFSGDGQYRSKIGLTPQRAKPVLGSYDATRQLLTIVQYTKPEGATDYVNSMWELQDEPFKGDAVNSYNDGPPSPGVKPLGPFYELESSSPALALKPGENANHIHRTIHLQGDEAAVRTIGQMLLGVVE</sequence>
<dbReference type="EMBL" id="UINC01004141">
    <property type="protein sequence ID" value="SVA12115.1"/>
    <property type="molecule type" value="Genomic_DNA"/>
</dbReference>
<dbReference type="InterPro" id="IPR046713">
    <property type="entry name" value="DUF6786"/>
</dbReference>
<reference evidence="1" key="1">
    <citation type="submission" date="2018-05" db="EMBL/GenBank/DDBJ databases">
        <authorList>
            <person name="Lanie J.A."/>
            <person name="Ng W.-L."/>
            <person name="Kazmierczak K.M."/>
            <person name="Andrzejewski T.M."/>
            <person name="Davidsen T.M."/>
            <person name="Wayne K.J."/>
            <person name="Tettelin H."/>
            <person name="Glass J.I."/>
            <person name="Rusch D."/>
            <person name="Podicherti R."/>
            <person name="Tsui H.-C.T."/>
            <person name="Winkler M.E."/>
        </authorList>
    </citation>
    <scope>NUCLEOTIDE SEQUENCE</scope>
</reference>
<organism evidence="1">
    <name type="scientific">marine metagenome</name>
    <dbReference type="NCBI Taxonomy" id="408172"/>
    <lineage>
        <taxon>unclassified sequences</taxon>
        <taxon>metagenomes</taxon>
        <taxon>ecological metagenomes</taxon>
    </lineage>
</organism>